<protein>
    <submittedName>
        <fullName evidence="1">Phospholipase D/Transphosphatidylase, Phospholipase D-like domain protein</fullName>
    </submittedName>
</protein>
<gene>
    <name evidence="1" type="ORF">CTI12_AA493150</name>
</gene>
<organism evidence="1 2">
    <name type="scientific">Artemisia annua</name>
    <name type="common">Sweet wormwood</name>
    <dbReference type="NCBI Taxonomy" id="35608"/>
    <lineage>
        <taxon>Eukaryota</taxon>
        <taxon>Viridiplantae</taxon>
        <taxon>Streptophyta</taxon>
        <taxon>Embryophyta</taxon>
        <taxon>Tracheophyta</taxon>
        <taxon>Spermatophyta</taxon>
        <taxon>Magnoliopsida</taxon>
        <taxon>eudicotyledons</taxon>
        <taxon>Gunneridae</taxon>
        <taxon>Pentapetalae</taxon>
        <taxon>asterids</taxon>
        <taxon>campanulids</taxon>
        <taxon>Asterales</taxon>
        <taxon>Asteraceae</taxon>
        <taxon>Asteroideae</taxon>
        <taxon>Anthemideae</taxon>
        <taxon>Artemisiinae</taxon>
        <taxon>Artemisia</taxon>
    </lineage>
</organism>
<comment type="caution">
    <text evidence="1">The sequence shown here is derived from an EMBL/GenBank/DDBJ whole genome shotgun (WGS) entry which is preliminary data.</text>
</comment>
<dbReference type="AlphaFoldDB" id="A0A2U1LGU3"/>
<keyword evidence="2" id="KW-1185">Reference proteome</keyword>
<proteinExistence type="predicted"/>
<name>A0A2U1LGU3_ARTAN</name>
<accession>A0A2U1LGU3</accession>
<reference evidence="1 2" key="1">
    <citation type="journal article" date="2018" name="Mol. Plant">
        <title>The genome of Artemisia annua provides insight into the evolution of Asteraceae family and artemisinin biosynthesis.</title>
        <authorList>
            <person name="Shen Q."/>
            <person name="Zhang L."/>
            <person name="Liao Z."/>
            <person name="Wang S."/>
            <person name="Yan T."/>
            <person name="Shi P."/>
            <person name="Liu M."/>
            <person name="Fu X."/>
            <person name="Pan Q."/>
            <person name="Wang Y."/>
            <person name="Lv Z."/>
            <person name="Lu X."/>
            <person name="Zhang F."/>
            <person name="Jiang W."/>
            <person name="Ma Y."/>
            <person name="Chen M."/>
            <person name="Hao X."/>
            <person name="Li L."/>
            <person name="Tang Y."/>
            <person name="Lv G."/>
            <person name="Zhou Y."/>
            <person name="Sun X."/>
            <person name="Brodelius P.E."/>
            <person name="Rose J.K.C."/>
            <person name="Tang K."/>
        </authorList>
    </citation>
    <scope>NUCLEOTIDE SEQUENCE [LARGE SCALE GENOMIC DNA]</scope>
    <source>
        <strain evidence="2">cv. Huhao1</strain>
        <tissue evidence="1">Leaf</tissue>
    </source>
</reference>
<evidence type="ECO:0000313" key="1">
    <source>
        <dbReference type="EMBL" id="PWA48224.1"/>
    </source>
</evidence>
<sequence length="84" mass="9561">MMQLLSLRQHVAANYITDLRVMTRRGLIDITVDWPQERSHTLMNGFGTYNPGIVAQLQQIFDADWNSPYAVPVEPLQDGHAYSS</sequence>
<dbReference type="Proteomes" id="UP000245207">
    <property type="component" value="Unassembled WGS sequence"/>
</dbReference>
<dbReference type="OrthoDB" id="1713928at2759"/>
<dbReference type="EMBL" id="PKPP01009451">
    <property type="protein sequence ID" value="PWA48224.1"/>
    <property type="molecule type" value="Genomic_DNA"/>
</dbReference>
<dbReference type="STRING" id="35608.A0A2U1LGU3"/>
<evidence type="ECO:0000313" key="2">
    <source>
        <dbReference type="Proteomes" id="UP000245207"/>
    </source>
</evidence>